<keyword evidence="2" id="KW-1185">Reference proteome</keyword>
<dbReference type="AlphaFoldDB" id="A0A9N9GIE9"/>
<gene>
    <name evidence="1" type="ORF">FCALED_LOCUS9151</name>
</gene>
<proteinExistence type="predicted"/>
<protein>
    <submittedName>
        <fullName evidence="1">13226_t:CDS:1</fullName>
    </submittedName>
</protein>
<dbReference type="Proteomes" id="UP000789570">
    <property type="component" value="Unassembled WGS sequence"/>
</dbReference>
<name>A0A9N9GIE9_9GLOM</name>
<accession>A0A9N9GIE9</accession>
<comment type="caution">
    <text evidence="1">The sequence shown here is derived from an EMBL/GenBank/DDBJ whole genome shotgun (WGS) entry which is preliminary data.</text>
</comment>
<organism evidence="1 2">
    <name type="scientific">Funneliformis caledonium</name>
    <dbReference type="NCBI Taxonomy" id="1117310"/>
    <lineage>
        <taxon>Eukaryota</taxon>
        <taxon>Fungi</taxon>
        <taxon>Fungi incertae sedis</taxon>
        <taxon>Mucoromycota</taxon>
        <taxon>Glomeromycotina</taxon>
        <taxon>Glomeromycetes</taxon>
        <taxon>Glomerales</taxon>
        <taxon>Glomeraceae</taxon>
        <taxon>Funneliformis</taxon>
    </lineage>
</organism>
<evidence type="ECO:0000313" key="1">
    <source>
        <dbReference type="EMBL" id="CAG8612626.1"/>
    </source>
</evidence>
<evidence type="ECO:0000313" key="2">
    <source>
        <dbReference type="Proteomes" id="UP000789570"/>
    </source>
</evidence>
<reference evidence="1" key="1">
    <citation type="submission" date="2021-06" db="EMBL/GenBank/DDBJ databases">
        <authorList>
            <person name="Kallberg Y."/>
            <person name="Tangrot J."/>
            <person name="Rosling A."/>
        </authorList>
    </citation>
    <scope>NUCLEOTIDE SEQUENCE</scope>
    <source>
        <strain evidence="1">UK204</strain>
    </source>
</reference>
<sequence length="64" mass="7262">MSSNQQQQSRNVNDEDDTLLNRVKNLIVQTTTDNILTNDFYNGSPFPNPPKIEIEPSRNDIITG</sequence>
<dbReference type="EMBL" id="CAJVPQ010002919">
    <property type="protein sequence ID" value="CAG8612626.1"/>
    <property type="molecule type" value="Genomic_DNA"/>
</dbReference>